<dbReference type="InterPro" id="IPR003961">
    <property type="entry name" value="FN3_dom"/>
</dbReference>
<dbReference type="EMBL" id="JADWDJ010000009">
    <property type="protein sequence ID" value="KAG5275380.1"/>
    <property type="molecule type" value="Genomic_DNA"/>
</dbReference>
<evidence type="ECO:0000313" key="3">
    <source>
        <dbReference type="Proteomes" id="UP000823561"/>
    </source>
</evidence>
<name>A0AAV6GKN1_9TELE</name>
<sequence>MGAVLTWTSPTAHITNITYTAQYSWGKRSFKSIDTCIEVKELCCGLKLPSTYGIYTFRVRAHLQGTTSEWVKSTETKVTK</sequence>
<evidence type="ECO:0000313" key="2">
    <source>
        <dbReference type="EMBL" id="KAG5275380.1"/>
    </source>
</evidence>
<protein>
    <recommendedName>
        <fullName evidence="1">Fibronectin type-III domain-containing protein</fullName>
    </recommendedName>
</protein>
<dbReference type="GO" id="GO:0004896">
    <property type="term" value="F:cytokine receptor activity"/>
    <property type="evidence" value="ECO:0007669"/>
    <property type="project" value="TreeGrafter"/>
</dbReference>
<dbReference type="InterPro" id="IPR013783">
    <property type="entry name" value="Ig-like_fold"/>
</dbReference>
<accession>A0AAV6GKN1</accession>
<dbReference type="Pfam" id="PF01108">
    <property type="entry name" value="Tissue_fac"/>
    <property type="match status" value="1"/>
</dbReference>
<comment type="caution">
    <text evidence="2">The sequence shown here is derived from an EMBL/GenBank/DDBJ whole genome shotgun (WGS) entry which is preliminary data.</text>
</comment>
<dbReference type="InterPro" id="IPR036116">
    <property type="entry name" value="FN3_sf"/>
</dbReference>
<proteinExistence type="predicted"/>
<dbReference type="PANTHER" id="PTHR20859:SF53">
    <property type="entry name" value="INTERLEUKIN-22 RECEPTOR SUBUNIT ALPHA-1"/>
    <property type="match status" value="1"/>
</dbReference>
<dbReference type="Gene3D" id="2.60.40.10">
    <property type="entry name" value="Immunoglobulins"/>
    <property type="match status" value="1"/>
</dbReference>
<dbReference type="SUPFAM" id="SSF49265">
    <property type="entry name" value="Fibronectin type III"/>
    <property type="match status" value="1"/>
</dbReference>
<reference evidence="2" key="1">
    <citation type="submission" date="2020-10" db="EMBL/GenBank/DDBJ databases">
        <title>Chromosome-scale genome assembly of the Allis shad, Alosa alosa.</title>
        <authorList>
            <person name="Margot Z."/>
            <person name="Christophe K."/>
            <person name="Cabau C."/>
            <person name="Louis A."/>
            <person name="Berthelot C."/>
            <person name="Parey E."/>
            <person name="Roest Crollius H."/>
            <person name="Montfort J."/>
            <person name="Robinson-Rechavi M."/>
            <person name="Bucao C."/>
            <person name="Bouchez O."/>
            <person name="Gislard M."/>
            <person name="Lluch J."/>
            <person name="Milhes M."/>
            <person name="Lampietro C."/>
            <person name="Lopez Roques C."/>
            <person name="Donnadieu C."/>
            <person name="Braasch I."/>
            <person name="Desvignes T."/>
            <person name="Postlethwait J."/>
            <person name="Bobe J."/>
            <person name="Guiguen Y."/>
        </authorList>
    </citation>
    <scope>NUCLEOTIDE SEQUENCE</scope>
    <source>
        <strain evidence="2">M-15738</strain>
        <tissue evidence="2">Blood</tissue>
    </source>
</reference>
<gene>
    <name evidence="2" type="ORF">AALO_G00119610</name>
</gene>
<dbReference type="Proteomes" id="UP000823561">
    <property type="component" value="Chromosome 9"/>
</dbReference>
<keyword evidence="3" id="KW-1185">Reference proteome</keyword>
<dbReference type="GO" id="GO:0005886">
    <property type="term" value="C:plasma membrane"/>
    <property type="evidence" value="ECO:0007669"/>
    <property type="project" value="TreeGrafter"/>
</dbReference>
<evidence type="ECO:0000259" key="1">
    <source>
        <dbReference type="Pfam" id="PF01108"/>
    </source>
</evidence>
<feature type="domain" description="Fibronectin type-III" evidence="1">
    <location>
        <begin position="3"/>
        <end position="70"/>
    </location>
</feature>
<dbReference type="PANTHER" id="PTHR20859">
    <property type="entry name" value="INTERFERON/INTERLEUKIN RECEPTOR"/>
    <property type="match status" value="1"/>
</dbReference>
<dbReference type="AlphaFoldDB" id="A0AAV6GKN1"/>
<organism evidence="2 3">
    <name type="scientific">Alosa alosa</name>
    <name type="common">allis shad</name>
    <dbReference type="NCBI Taxonomy" id="278164"/>
    <lineage>
        <taxon>Eukaryota</taxon>
        <taxon>Metazoa</taxon>
        <taxon>Chordata</taxon>
        <taxon>Craniata</taxon>
        <taxon>Vertebrata</taxon>
        <taxon>Euteleostomi</taxon>
        <taxon>Actinopterygii</taxon>
        <taxon>Neopterygii</taxon>
        <taxon>Teleostei</taxon>
        <taxon>Clupei</taxon>
        <taxon>Clupeiformes</taxon>
        <taxon>Clupeoidei</taxon>
        <taxon>Clupeidae</taxon>
        <taxon>Alosa</taxon>
    </lineage>
</organism>
<dbReference type="InterPro" id="IPR050650">
    <property type="entry name" value="Type-II_Cytokine-TF_Rcpt"/>
</dbReference>